<reference evidence="8" key="1">
    <citation type="journal article" date="2019" name="Int. J. Syst. Evol. Microbiol.">
        <title>The Global Catalogue of Microorganisms (GCM) 10K type strain sequencing project: providing services to taxonomists for standard genome sequencing and annotation.</title>
        <authorList>
            <consortium name="The Broad Institute Genomics Platform"/>
            <consortium name="The Broad Institute Genome Sequencing Center for Infectious Disease"/>
            <person name="Wu L."/>
            <person name="Ma J."/>
        </authorList>
    </citation>
    <scope>NUCLEOTIDE SEQUENCE [LARGE SCALE GENOMIC DNA]</scope>
    <source>
        <strain evidence="8">CCUG 54518</strain>
    </source>
</reference>
<evidence type="ECO:0000256" key="6">
    <source>
        <dbReference type="ARBA" id="ARBA00023315"/>
    </source>
</evidence>
<evidence type="ECO:0000256" key="1">
    <source>
        <dbReference type="ARBA" id="ARBA00004533"/>
    </source>
</evidence>
<sequence>MRNFASFLFRLASHLPLPVLHGLGFMVGWISWLASSRYRQRLWAHASLARVGMARTLASVGQAGCMVAELPRLWFGRPVRVGWEGAAHIEAAHAHGRGIVFLTPHMGSFEVTAQAYAERFGQRHPITVLFRPPRQSWLQDLVARARRRPGLHTAPTTLAGVKQLIKALKAGETVGLLPDQVPPQGQGVWAPFFGRPAYTMTLSARLVHASGAVPLLAWGERLRWGRGYLVHIRPFDLAGPEGLPVDAVAAAARINAAMEQLIAECPQQYLWSYNRYKHPA</sequence>
<protein>
    <submittedName>
        <fullName evidence="7">Lysophospholipid acyltransferase family protein</fullName>
    </submittedName>
</protein>
<name>A0ABW2R9H1_9BURK</name>
<evidence type="ECO:0000256" key="5">
    <source>
        <dbReference type="ARBA" id="ARBA00023136"/>
    </source>
</evidence>
<organism evidence="7 8">
    <name type="scientific">Hydrogenophaga bisanensis</name>
    <dbReference type="NCBI Taxonomy" id="439611"/>
    <lineage>
        <taxon>Bacteria</taxon>
        <taxon>Pseudomonadati</taxon>
        <taxon>Pseudomonadota</taxon>
        <taxon>Betaproteobacteria</taxon>
        <taxon>Burkholderiales</taxon>
        <taxon>Comamonadaceae</taxon>
        <taxon>Hydrogenophaga</taxon>
    </lineage>
</organism>
<evidence type="ECO:0000256" key="3">
    <source>
        <dbReference type="ARBA" id="ARBA00022519"/>
    </source>
</evidence>
<dbReference type="NCBIfam" id="NF006487">
    <property type="entry name" value="PRK08905.1"/>
    <property type="match status" value="1"/>
</dbReference>
<dbReference type="Pfam" id="PF03279">
    <property type="entry name" value="Lip_A_acyltrans"/>
    <property type="match status" value="1"/>
</dbReference>
<keyword evidence="6 7" id="KW-0012">Acyltransferase</keyword>
<dbReference type="Proteomes" id="UP001596495">
    <property type="component" value="Unassembled WGS sequence"/>
</dbReference>
<proteinExistence type="predicted"/>
<dbReference type="GO" id="GO:0016746">
    <property type="term" value="F:acyltransferase activity"/>
    <property type="evidence" value="ECO:0007669"/>
    <property type="project" value="UniProtKB-KW"/>
</dbReference>
<dbReference type="PANTHER" id="PTHR30606:SF10">
    <property type="entry name" value="PHOSPHATIDYLINOSITOL MANNOSIDE ACYLTRANSFERASE"/>
    <property type="match status" value="1"/>
</dbReference>
<evidence type="ECO:0000256" key="2">
    <source>
        <dbReference type="ARBA" id="ARBA00022475"/>
    </source>
</evidence>
<comment type="caution">
    <text evidence="7">The sequence shown here is derived from an EMBL/GenBank/DDBJ whole genome shotgun (WGS) entry which is preliminary data.</text>
</comment>
<dbReference type="CDD" id="cd07984">
    <property type="entry name" value="LPLAT_LABLAT-like"/>
    <property type="match status" value="1"/>
</dbReference>
<dbReference type="PANTHER" id="PTHR30606">
    <property type="entry name" value="LIPID A BIOSYNTHESIS LAUROYL ACYLTRANSFERASE"/>
    <property type="match status" value="1"/>
</dbReference>
<keyword evidence="5" id="KW-0472">Membrane</keyword>
<dbReference type="PIRSF" id="PIRSF026649">
    <property type="entry name" value="MsbB"/>
    <property type="match status" value="1"/>
</dbReference>
<evidence type="ECO:0000313" key="8">
    <source>
        <dbReference type="Proteomes" id="UP001596495"/>
    </source>
</evidence>
<evidence type="ECO:0000256" key="4">
    <source>
        <dbReference type="ARBA" id="ARBA00022679"/>
    </source>
</evidence>
<evidence type="ECO:0000313" key="7">
    <source>
        <dbReference type="EMBL" id="MFC7434750.1"/>
    </source>
</evidence>
<dbReference type="InterPro" id="IPR004960">
    <property type="entry name" value="LipA_acyltrans"/>
</dbReference>
<dbReference type="EMBL" id="JBHTBX010000005">
    <property type="protein sequence ID" value="MFC7434750.1"/>
    <property type="molecule type" value="Genomic_DNA"/>
</dbReference>
<keyword evidence="8" id="KW-1185">Reference proteome</keyword>
<keyword evidence="2" id="KW-1003">Cell membrane</keyword>
<comment type="subcellular location">
    <subcellularLocation>
        <location evidence="1">Cell inner membrane</location>
    </subcellularLocation>
</comment>
<gene>
    <name evidence="7" type="ORF">ACFQNJ_09525</name>
</gene>
<keyword evidence="3" id="KW-0997">Cell inner membrane</keyword>
<accession>A0ABW2R9H1</accession>
<keyword evidence="4" id="KW-0808">Transferase</keyword>
<dbReference type="RefSeq" id="WP_382256463.1">
    <property type="nucleotide sequence ID" value="NZ_JBHTBX010000005.1"/>
</dbReference>